<evidence type="ECO:0000256" key="1">
    <source>
        <dbReference type="SAM" id="Coils"/>
    </source>
</evidence>
<organism evidence="2 3">
    <name type="scientific">Actinia tenebrosa</name>
    <name type="common">Australian red waratah sea anemone</name>
    <dbReference type="NCBI Taxonomy" id="6105"/>
    <lineage>
        <taxon>Eukaryota</taxon>
        <taxon>Metazoa</taxon>
        <taxon>Cnidaria</taxon>
        <taxon>Anthozoa</taxon>
        <taxon>Hexacorallia</taxon>
        <taxon>Actiniaria</taxon>
        <taxon>Actiniidae</taxon>
        <taxon>Actinia</taxon>
    </lineage>
</organism>
<dbReference type="AlphaFoldDB" id="A0A6P8J5U5"/>
<reference evidence="3" key="1">
    <citation type="submission" date="2025-08" db="UniProtKB">
        <authorList>
            <consortium name="RefSeq"/>
        </authorList>
    </citation>
    <scope>IDENTIFICATION</scope>
    <source>
        <tissue evidence="3">Tentacle</tissue>
    </source>
</reference>
<keyword evidence="1" id="KW-0175">Coiled coil</keyword>
<sequence>MPLSESKRYARFNVGKMMKARKDQRNKVAMAHISLQENNRKLDSMGVKKRRLEDKIVEMKENIQSLSNEHQVLNQNPSAVVNRQNSPTCDDHGNNLRCNRTMNKRRSETFNSALRIHGGTSTNTLPAISGLVDTLAVKGSKGELTSVISRKRKLCNQVFPQIYNSSVKKFEDSQENLLRSISTYFTRGVIGKRKYRSLYRVLSMKKAKRKGKKLERIKIMSCKVARLLPYNKMIAA</sequence>
<dbReference type="Proteomes" id="UP000515163">
    <property type="component" value="Unplaced"/>
</dbReference>
<dbReference type="InParanoid" id="A0A6P8J5U5"/>
<gene>
    <name evidence="3" type="primary">LOC116309082</name>
</gene>
<dbReference type="KEGG" id="aten:116309082"/>
<keyword evidence="2" id="KW-1185">Reference proteome</keyword>
<protein>
    <submittedName>
        <fullName evidence="3">Uncharacterized protein LOC116309082</fullName>
    </submittedName>
</protein>
<dbReference type="RefSeq" id="XP_031575491.1">
    <property type="nucleotide sequence ID" value="XM_031719631.1"/>
</dbReference>
<evidence type="ECO:0000313" key="3">
    <source>
        <dbReference type="RefSeq" id="XP_031575491.1"/>
    </source>
</evidence>
<feature type="non-terminal residue" evidence="3">
    <location>
        <position position="236"/>
    </location>
</feature>
<name>A0A6P8J5U5_ACTTE</name>
<proteinExistence type="predicted"/>
<dbReference type="OrthoDB" id="5986656at2759"/>
<dbReference type="GeneID" id="116309082"/>
<feature type="coiled-coil region" evidence="1">
    <location>
        <begin position="35"/>
        <end position="76"/>
    </location>
</feature>
<evidence type="ECO:0000313" key="2">
    <source>
        <dbReference type="Proteomes" id="UP000515163"/>
    </source>
</evidence>
<accession>A0A6P8J5U5</accession>